<keyword evidence="3" id="KW-1185">Reference proteome</keyword>
<feature type="region of interest" description="Disordered" evidence="1">
    <location>
        <begin position="48"/>
        <end position="76"/>
    </location>
</feature>
<reference evidence="2 3" key="1">
    <citation type="submission" date="2019-09" db="EMBL/GenBank/DDBJ databases">
        <title>Isolation and identification of active actinomycetes.</title>
        <authorList>
            <person name="Yu Z."/>
            <person name="Han C."/>
            <person name="Yu B."/>
        </authorList>
    </citation>
    <scope>NUCLEOTIDE SEQUENCE [LARGE SCALE GENOMIC DNA]</scope>
    <source>
        <strain evidence="2 3">NEAU-H2</strain>
    </source>
</reference>
<sequence length="76" mass="8957">MAEVRRLLATDPAHRPRPPLHIHALRWSRWRRRRQAVARHCHYRRRCHSLEGRSGKTAPDKLAANYTPDDASDQAR</sequence>
<protein>
    <submittedName>
        <fullName evidence="2">Uncharacterized protein</fullName>
    </submittedName>
</protein>
<gene>
    <name evidence="2" type="ORF">F8144_44530</name>
</gene>
<dbReference type="EMBL" id="WBKG01000107">
    <property type="protein sequence ID" value="KAB1972879.1"/>
    <property type="molecule type" value="Genomic_DNA"/>
</dbReference>
<dbReference type="Proteomes" id="UP000442990">
    <property type="component" value="Unassembled WGS sequence"/>
</dbReference>
<evidence type="ECO:0000256" key="1">
    <source>
        <dbReference type="SAM" id="MobiDB-lite"/>
    </source>
</evidence>
<proteinExistence type="predicted"/>
<dbReference type="AlphaFoldDB" id="A0A7J5D134"/>
<name>A0A7J5D134_9ACTN</name>
<comment type="caution">
    <text evidence="2">The sequence shown here is derived from an EMBL/GenBank/DDBJ whole genome shotgun (WGS) entry which is preliminary data.</text>
</comment>
<organism evidence="2 3">
    <name type="scientific">Streptomyces triticiradicis</name>
    <dbReference type="NCBI Taxonomy" id="2651189"/>
    <lineage>
        <taxon>Bacteria</taxon>
        <taxon>Bacillati</taxon>
        <taxon>Actinomycetota</taxon>
        <taxon>Actinomycetes</taxon>
        <taxon>Kitasatosporales</taxon>
        <taxon>Streptomycetaceae</taxon>
        <taxon>Streptomyces</taxon>
    </lineage>
</organism>
<evidence type="ECO:0000313" key="3">
    <source>
        <dbReference type="Proteomes" id="UP000442990"/>
    </source>
</evidence>
<accession>A0A7J5D134</accession>
<evidence type="ECO:0000313" key="2">
    <source>
        <dbReference type="EMBL" id="KAB1972879.1"/>
    </source>
</evidence>